<comment type="caution">
    <text evidence="5">The sequence shown here is derived from an EMBL/GenBank/DDBJ whole genome shotgun (WGS) entry which is preliminary data.</text>
</comment>
<proteinExistence type="inferred from homology"/>
<evidence type="ECO:0000259" key="4">
    <source>
        <dbReference type="Pfam" id="PF03561"/>
    </source>
</evidence>
<dbReference type="Proteomes" id="UP000653454">
    <property type="component" value="Unassembled WGS sequence"/>
</dbReference>
<accession>A0A8S4G2M1</accession>
<evidence type="ECO:0000313" key="6">
    <source>
        <dbReference type="Proteomes" id="UP000653454"/>
    </source>
</evidence>
<dbReference type="GO" id="GO:0000256">
    <property type="term" value="P:allantoin catabolic process"/>
    <property type="evidence" value="ECO:0007669"/>
    <property type="project" value="InterPro"/>
</dbReference>
<dbReference type="Pfam" id="PF03561">
    <property type="entry name" value="Allantoicase"/>
    <property type="match status" value="1"/>
</dbReference>
<name>A0A8S4G2M1_PLUXY</name>
<dbReference type="AlphaFoldDB" id="A0A8S4G2M1"/>
<evidence type="ECO:0000256" key="1">
    <source>
        <dbReference type="ARBA" id="ARBA00009242"/>
    </source>
</evidence>
<dbReference type="GO" id="GO:0004037">
    <property type="term" value="F:allantoicase activity"/>
    <property type="evidence" value="ECO:0007669"/>
    <property type="project" value="InterPro"/>
</dbReference>
<evidence type="ECO:0000256" key="2">
    <source>
        <dbReference type="ARBA" id="ARBA00031078"/>
    </source>
</evidence>
<keyword evidence="6" id="KW-1185">Reference proteome</keyword>
<dbReference type="PANTHER" id="PTHR12045">
    <property type="entry name" value="ALLANTOICASE"/>
    <property type="match status" value="1"/>
</dbReference>
<evidence type="ECO:0000313" key="5">
    <source>
        <dbReference type="EMBL" id="CAG9134124.1"/>
    </source>
</evidence>
<dbReference type="PANTHER" id="PTHR12045:SF3">
    <property type="entry name" value="INACTIVE ALLANTOICASE-RELATED"/>
    <property type="match status" value="1"/>
</dbReference>
<dbReference type="InterPro" id="IPR015908">
    <property type="entry name" value="Allantoicase_dom"/>
</dbReference>
<dbReference type="InterPro" id="IPR005164">
    <property type="entry name" value="Allantoicase"/>
</dbReference>
<evidence type="ECO:0000256" key="3">
    <source>
        <dbReference type="SAM" id="MobiDB-lite"/>
    </source>
</evidence>
<feature type="region of interest" description="Disordered" evidence="3">
    <location>
        <begin position="11"/>
        <end position="41"/>
    </location>
</feature>
<dbReference type="InterPro" id="IPR008979">
    <property type="entry name" value="Galactose-bd-like_sf"/>
</dbReference>
<sequence>MKFTRLQIECNSATPPSPAAKEVSSLRCSGRSPSKPPAEPLPVAENRMLVNQHPELWSGGQVVFATDDFFSPCELMISGPDPVFFPDRFTEFGKWMDGWETRRKRVPGHDWCVLRLATKCDIKGMCRL</sequence>
<organism evidence="5 6">
    <name type="scientific">Plutella xylostella</name>
    <name type="common">Diamondback moth</name>
    <name type="synonym">Plutella maculipennis</name>
    <dbReference type="NCBI Taxonomy" id="51655"/>
    <lineage>
        <taxon>Eukaryota</taxon>
        <taxon>Metazoa</taxon>
        <taxon>Ecdysozoa</taxon>
        <taxon>Arthropoda</taxon>
        <taxon>Hexapoda</taxon>
        <taxon>Insecta</taxon>
        <taxon>Pterygota</taxon>
        <taxon>Neoptera</taxon>
        <taxon>Endopterygota</taxon>
        <taxon>Lepidoptera</taxon>
        <taxon>Glossata</taxon>
        <taxon>Ditrysia</taxon>
        <taxon>Yponomeutoidea</taxon>
        <taxon>Plutellidae</taxon>
        <taxon>Plutella</taxon>
    </lineage>
</organism>
<comment type="similarity">
    <text evidence="1">Belongs to the allantoicase family.</text>
</comment>
<gene>
    <name evidence="5" type="ORF">PLXY2_LOCUS12405</name>
</gene>
<reference evidence="5" key="1">
    <citation type="submission" date="2020-11" db="EMBL/GenBank/DDBJ databases">
        <authorList>
            <person name="Whiteford S."/>
        </authorList>
    </citation>
    <scope>NUCLEOTIDE SEQUENCE</scope>
</reference>
<protein>
    <recommendedName>
        <fullName evidence="2">Allantoate amidinohydrolase</fullName>
    </recommendedName>
</protein>
<dbReference type="EMBL" id="CAJHNJ030000073">
    <property type="protein sequence ID" value="CAG9134124.1"/>
    <property type="molecule type" value="Genomic_DNA"/>
</dbReference>
<dbReference type="Gene3D" id="2.60.120.260">
    <property type="entry name" value="Galactose-binding domain-like"/>
    <property type="match status" value="1"/>
</dbReference>
<feature type="domain" description="Allantoicase" evidence="4">
    <location>
        <begin position="59"/>
        <end position="125"/>
    </location>
</feature>
<dbReference type="SUPFAM" id="SSF49785">
    <property type="entry name" value="Galactose-binding domain-like"/>
    <property type="match status" value="1"/>
</dbReference>